<keyword evidence="1" id="KW-1133">Transmembrane helix</keyword>
<evidence type="ECO:0000313" key="3">
    <source>
        <dbReference type="Proteomes" id="UP000325395"/>
    </source>
</evidence>
<feature type="transmembrane region" description="Helical" evidence="1">
    <location>
        <begin position="20"/>
        <end position="40"/>
    </location>
</feature>
<keyword evidence="1" id="KW-0812">Transmembrane</keyword>
<dbReference type="Proteomes" id="UP000325395">
    <property type="component" value="Unassembled WGS sequence"/>
</dbReference>
<proteinExistence type="predicted"/>
<accession>A0ABQ6W432</accession>
<dbReference type="EMBL" id="ML735855">
    <property type="protein sequence ID" value="KAE8411899.1"/>
    <property type="molecule type" value="Genomic_DNA"/>
</dbReference>
<evidence type="ECO:0000313" key="2">
    <source>
        <dbReference type="EMBL" id="KAE8411899.1"/>
    </source>
</evidence>
<keyword evidence="1" id="KW-0472">Membrane</keyword>
<protein>
    <submittedName>
        <fullName evidence="2">Uncharacterized protein</fullName>
    </submittedName>
</protein>
<evidence type="ECO:0000256" key="1">
    <source>
        <dbReference type="SAM" id="Phobius"/>
    </source>
</evidence>
<organism evidence="2 3">
    <name type="scientific">Aspergillus pseudocaelatus</name>
    <dbReference type="NCBI Taxonomy" id="1825620"/>
    <lineage>
        <taxon>Eukaryota</taxon>
        <taxon>Fungi</taxon>
        <taxon>Dikarya</taxon>
        <taxon>Ascomycota</taxon>
        <taxon>Pezizomycotina</taxon>
        <taxon>Eurotiomycetes</taxon>
        <taxon>Eurotiomycetidae</taxon>
        <taxon>Eurotiales</taxon>
        <taxon>Aspergillaceae</taxon>
        <taxon>Aspergillus</taxon>
        <taxon>Aspergillus subgen. Circumdati</taxon>
    </lineage>
</organism>
<name>A0ABQ6W432_9EURO</name>
<reference evidence="2 3" key="1">
    <citation type="submission" date="2019-04" db="EMBL/GenBank/DDBJ databases">
        <authorList>
            <consortium name="DOE Joint Genome Institute"/>
            <person name="Mondo S."/>
            <person name="Kjaerbolling I."/>
            <person name="Vesth T."/>
            <person name="Frisvad J.C."/>
            <person name="Nybo J.L."/>
            <person name="Theobald S."/>
            <person name="Kildgaard S."/>
            <person name="Isbrandt T."/>
            <person name="Kuo A."/>
            <person name="Sato A."/>
            <person name="Lyhne E.K."/>
            <person name="Kogle M.E."/>
            <person name="Wiebenga A."/>
            <person name="Kun R.S."/>
            <person name="Lubbers R.J."/>
            <person name="Makela M.R."/>
            <person name="Barry K."/>
            <person name="Chovatia M."/>
            <person name="Clum A."/>
            <person name="Daum C."/>
            <person name="Haridas S."/>
            <person name="He G."/>
            <person name="LaButti K."/>
            <person name="Lipzen A."/>
            <person name="Riley R."/>
            <person name="Salamov A."/>
            <person name="Simmons B.A."/>
            <person name="Magnuson J.K."/>
            <person name="Henrissat B."/>
            <person name="Mortensen U.H."/>
            <person name="Larsen T.O."/>
            <person name="Devries R.P."/>
            <person name="Grigoriev I.V."/>
            <person name="Machida M."/>
            <person name="Baker S.E."/>
            <person name="Andersen M.R."/>
            <person name="Cantor M.N."/>
            <person name="Hua S.X."/>
        </authorList>
    </citation>
    <scope>NUCLEOTIDE SEQUENCE [LARGE SCALE GENOMIC DNA]</scope>
    <source>
        <strain evidence="2 3">CBS 117616</strain>
    </source>
</reference>
<feature type="transmembrane region" description="Helical" evidence="1">
    <location>
        <begin position="76"/>
        <end position="95"/>
    </location>
</feature>
<sequence length="96" mass="10841">MKYTEWIHAAPLLWARRNTFYTVVWACIPSNSVLCCIVQLLSLPHLLVGVQGTSGEFFIVLVLCKRIHPSQHDYKELGIMCCVVIFVALSTQKFGS</sequence>
<feature type="transmembrane region" description="Helical" evidence="1">
    <location>
        <begin position="46"/>
        <end position="64"/>
    </location>
</feature>
<keyword evidence="3" id="KW-1185">Reference proteome</keyword>
<gene>
    <name evidence="2" type="ORF">BDV36DRAFT_273158</name>
</gene>